<evidence type="ECO:0000313" key="2">
    <source>
        <dbReference type="Proteomes" id="UP000008898"/>
    </source>
</evidence>
<dbReference type="STRING" id="63186.ZOBELLIA_2505"/>
<sequence length="44" mass="5132">MMKLAFLVVLSGVGIGVFLKVGRKCYFDYRVYVGFRPWVLAFWV</sequence>
<dbReference type="EMBL" id="FP476056">
    <property type="protein sequence ID" value="CAZ96655.1"/>
    <property type="molecule type" value="Genomic_DNA"/>
</dbReference>
<keyword evidence="2" id="KW-1185">Reference proteome</keyword>
<dbReference type="Proteomes" id="UP000008898">
    <property type="component" value="Chromosome"/>
</dbReference>
<accession>G0L616</accession>
<gene>
    <name evidence="1" type="ordered locus">zobellia_2505</name>
</gene>
<dbReference type="HOGENOM" id="CLU_3224218_0_0_10"/>
<dbReference type="AlphaFoldDB" id="G0L616"/>
<dbReference type="KEGG" id="zga:ZOBELLIA_2505"/>
<evidence type="ECO:0000313" key="1">
    <source>
        <dbReference type="EMBL" id="CAZ96655.1"/>
    </source>
</evidence>
<protein>
    <submittedName>
        <fullName evidence="1">Putative membrane protein</fullName>
    </submittedName>
</protein>
<name>G0L616_ZOBGA</name>
<reference evidence="1 2" key="2">
    <citation type="journal article" date="2012" name="Environ. Microbiol.">
        <title>Characterization of the first alginolytic operons in a marine bacterium: from their emergence in marine Flavobacteriia to their independent transfers to marine Proteobacteria and human gut Bacteroides.</title>
        <authorList>
            <person name="Thomas F."/>
            <person name="Barbeyron T."/>
            <person name="Tonon T."/>
            <person name="Genicot S."/>
            <person name="Czjzek M."/>
            <person name="Michel G."/>
        </authorList>
    </citation>
    <scope>NUCLEOTIDE SEQUENCE [LARGE SCALE GENOMIC DNA]</scope>
    <source>
        <strain evidence="2">DSM 12802 / CCUG 47099 / CIP 106680 / NCIMB 13871 / Dsij</strain>
    </source>
</reference>
<organism evidence="1 2">
    <name type="scientific">Zobellia galactanivorans (strain DSM 12802 / CCUG 47099 / CIP 106680 / NCIMB 13871 / Dsij)</name>
    <dbReference type="NCBI Taxonomy" id="63186"/>
    <lineage>
        <taxon>Bacteria</taxon>
        <taxon>Pseudomonadati</taxon>
        <taxon>Bacteroidota</taxon>
        <taxon>Flavobacteriia</taxon>
        <taxon>Flavobacteriales</taxon>
        <taxon>Flavobacteriaceae</taxon>
        <taxon>Zobellia</taxon>
    </lineage>
</organism>
<reference evidence="2" key="1">
    <citation type="submission" date="2009-07" db="EMBL/GenBank/DDBJ databases">
        <title>Complete genome sequence of Zobellia galactanivorans Dsij.</title>
        <authorList>
            <consortium name="Genoscope - CEA"/>
        </authorList>
    </citation>
    <scope>NUCLEOTIDE SEQUENCE [LARGE SCALE GENOMIC DNA]</scope>
    <source>
        <strain evidence="2">DSM 12802 / CCUG 47099 / CIP 106680 / NCIMB 13871 / Dsij</strain>
    </source>
</reference>
<proteinExistence type="predicted"/>